<feature type="transmembrane region" description="Helical" evidence="1">
    <location>
        <begin position="92"/>
        <end position="116"/>
    </location>
</feature>
<keyword evidence="1" id="KW-0812">Transmembrane</keyword>
<organism evidence="3 4">
    <name type="scientific">Candidatus Gottesmanbacteria bacterium RIFCSPHIGHO2_01_FULL_42_12</name>
    <dbReference type="NCBI Taxonomy" id="1798377"/>
    <lineage>
        <taxon>Bacteria</taxon>
        <taxon>Candidatus Gottesmaniibacteriota</taxon>
    </lineage>
</organism>
<accession>A0A1F5Z2V4</accession>
<dbReference type="AlphaFoldDB" id="A0A1F5Z2V4"/>
<dbReference type="EMBL" id="MFJG01000021">
    <property type="protein sequence ID" value="OGG06780.1"/>
    <property type="molecule type" value="Genomic_DNA"/>
</dbReference>
<evidence type="ECO:0008006" key="5">
    <source>
        <dbReference type="Google" id="ProtNLM"/>
    </source>
</evidence>
<proteinExistence type="predicted"/>
<dbReference type="Proteomes" id="UP000178681">
    <property type="component" value="Unassembled WGS sequence"/>
</dbReference>
<keyword evidence="1" id="KW-0472">Membrane</keyword>
<sequence>MKKLFATVTMLASSLYLAAPVFAAESFSLCSGGFGSTLCNLTLSGVVKTGIQAILIVALVLAFIFLVIGGIRWILSGGDKAGTEAAKGTITAALIGLVIVFLAWAFLNVVTTFFGVGGPTNSFDLPTVGGSGSGSVGAGGL</sequence>
<feature type="chain" id="PRO_5009522810" description="DUF4134 domain-containing protein" evidence="2">
    <location>
        <begin position="24"/>
        <end position="141"/>
    </location>
</feature>
<keyword evidence="1" id="KW-1133">Transmembrane helix</keyword>
<dbReference type="Pfam" id="PF18895">
    <property type="entry name" value="T4SS_pilin"/>
    <property type="match status" value="1"/>
</dbReference>
<feature type="transmembrane region" description="Helical" evidence="1">
    <location>
        <begin position="50"/>
        <end position="71"/>
    </location>
</feature>
<reference evidence="3 4" key="1">
    <citation type="journal article" date="2016" name="Nat. Commun.">
        <title>Thousands of microbial genomes shed light on interconnected biogeochemical processes in an aquifer system.</title>
        <authorList>
            <person name="Anantharaman K."/>
            <person name="Brown C.T."/>
            <person name="Hug L.A."/>
            <person name="Sharon I."/>
            <person name="Castelle C.J."/>
            <person name="Probst A.J."/>
            <person name="Thomas B.C."/>
            <person name="Singh A."/>
            <person name="Wilkins M.J."/>
            <person name="Karaoz U."/>
            <person name="Brodie E.L."/>
            <person name="Williams K.H."/>
            <person name="Hubbard S.S."/>
            <person name="Banfield J.F."/>
        </authorList>
    </citation>
    <scope>NUCLEOTIDE SEQUENCE [LARGE SCALE GENOMIC DNA]</scope>
</reference>
<feature type="signal peptide" evidence="2">
    <location>
        <begin position="1"/>
        <end position="23"/>
    </location>
</feature>
<evidence type="ECO:0000313" key="4">
    <source>
        <dbReference type="Proteomes" id="UP000178681"/>
    </source>
</evidence>
<dbReference type="InterPro" id="IPR043993">
    <property type="entry name" value="T4SS_pilin"/>
</dbReference>
<evidence type="ECO:0000313" key="3">
    <source>
        <dbReference type="EMBL" id="OGG06780.1"/>
    </source>
</evidence>
<protein>
    <recommendedName>
        <fullName evidence="5">DUF4134 domain-containing protein</fullName>
    </recommendedName>
</protein>
<evidence type="ECO:0000256" key="2">
    <source>
        <dbReference type="SAM" id="SignalP"/>
    </source>
</evidence>
<gene>
    <name evidence="3" type="ORF">A2872_00930</name>
</gene>
<keyword evidence="2" id="KW-0732">Signal</keyword>
<comment type="caution">
    <text evidence="3">The sequence shown here is derived from an EMBL/GenBank/DDBJ whole genome shotgun (WGS) entry which is preliminary data.</text>
</comment>
<evidence type="ECO:0000256" key="1">
    <source>
        <dbReference type="SAM" id="Phobius"/>
    </source>
</evidence>
<name>A0A1F5Z2V4_9BACT</name>
<dbReference type="STRING" id="1798377.A2872_00930"/>